<evidence type="ECO:0000313" key="4">
    <source>
        <dbReference type="Proteomes" id="UP000030854"/>
    </source>
</evidence>
<dbReference type="HOGENOM" id="CLU_1349783_0_0_1"/>
<feature type="chain" id="PRO_5002059312" description="Secreted effector protein" evidence="2">
    <location>
        <begin position="22"/>
        <end position="203"/>
    </location>
</feature>
<evidence type="ECO:0000256" key="1">
    <source>
        <dbReference type="SAM" id="MobiDB-lite"/>
    </source>
</evidence>
<organism evidence="3 4">
    <name type="scientific">Uncinula necator</name>
    <name type="common">Grape powdery mildew</name>
    <dbReference type="NCBI Taxonomy" id="52586"/>
    <lineage>
        <taxon>Eukaryota</taxon>
        <taxon>Fungi</taxon>
        <taxon>Dikarya</taxon>
        <taxon>Ascomycota</taxon>
        <taxon>Pezizomycotina</taxon>
        <taxon>Leotiomycetes</taxon>
        <taxon>Erysiphales</taxon>
        <taxon>Erysiphaceae</taxon>
        <taxon>Erysiphe</taxon>
    </lineage>
</organism>
<feature type="region of interest" description="Disordered" evidence="1">
    <location>
        <begin position="26"/>
        <end position="50"/>
    </location>
</feature>
<accession>A0A0B1P2M4</accession>
<keyword evidence="4" id="KW-1185">Reference proteome</keyword>
<evidence type="ECO:0000313" key="3">
    <source>
        <dbReference type="EMBL" id="KHJ30899.1"/>
    </source>
</evidence>
<evidence type="ECO:0000256" key="2">
    <source>
        <dbReference type="SAM" id="SignalP"/>
    </source>
</evidence>
<evidence type="ECO:0008006" key="5">
    <source>
        <dbReference type="Google" id="ProtNLM"/>
    </source>
</evidence>
<dbReference type="STRING" id="52586.A0A0B1P2M4"/>
<feature type="compositionally biased region" description="Low complexity" evidence="1">
    <location>
        <begin position="27"/>
        <end position="50"/>
    </location>
</feature>
<name>A0A0B1P2M4_UNCNE</name>
<proteinExistence type="predicted"/>
<keyword evidence="2" id="KW-0732">Signal</keyword>
<dbReference type="Gene3D" id="3.10.450.30">
    <property type="entry name" value="Microbial ribonucleases"/>
    <property type="match status" value="1"/>
</dbReference>
<reference evidence="3 4" key="1">
    <citation type="journal article" date="2014" name="BMC Genomics">
        <title>Adaptive genomic structural variation in the grape powdery mildew pathogen, Erysiphe necator.</title>
        <authorList>
            <person name="Jones L."/>
            <person name="Riaz S."/>
            <person name="Morales-Cruz A."/>
            <person name="Amrine K.C."/>
            <person name="McGuire B."/>
            <person name="Gubler W.D."/>
            <person name="Walker M.A."/>
            <person name="Cantu D."/>
        </authorList>
    </citation>
    <scope>NUCLEOTIDE SEQUENCE [LARGE SCALE GENOMIC DNA]</scope>
    <source>
        <strain evidence="4">c</strain>
    </source>
</reference>
<feature type="signal peptide" evidence="2">
    <location>
        <begin position="1"/>
        <end position="21"/>
    </location>
</feature>
<protein>
    <recommendedName>
        <fullName evidence="5">Secreted effector protein</fullName>
    </recommendedName>
</protein>
<comment type="caution">
    <text evidence="3">The sequence shown here is derived from an EMBL/GenBank/DDBJ whole genome shotgun (WGS) entry which is preliminary data.</text>
</comment>
<gene>
    <name evidence="3" type="ORF">EV44_g0573</name>
</gene>
<dbReference type="AlphaFoldDB" id="A0A0B1P2M4"/>
<sequence length="203" mass="23040">MRGIISIAFVTFFIFASFGTAHTRSNLGPRSLGRPRSLSRTRSTTNTRSIGRSRAKIRSLSLLRSRARILKRKSAQDDTPDAYRCVLNKYSQGYILTSKDEACKFINSGKKTKGISRWPQFYKPPDPNQFAFKSNNFQLWPLTEDQEVFKGSLFKSDFNNFVVLDANCQLAGVVALFKTPGTGQNKGEVKEYKNCEIMEMKEI</sequence>
<dbReference type="EMBL" id="JNVN01003482">
    <property type="protein sequence ID" value="KHJ30899.1"/>
    <property type="molecule type" value="Genomic_DNA"/>
</dbReference>
<dbReference type="Proteomes" id="UP000030854">
    <property type="component" value="Unassembled WGS sequence"/>
</dbReference>
<dbReference type="SMR" id="A0A0B1P2M4"/>